<comment type="caution">
    <text evidence="5">The sequence shown here is derived from an EMBL/GenBank/DDBJ whole genome shotgun (WGS) entry which is preliminary data.</text>
</comment>
<dbReference type="PANTHER" id="PTHR14491">
    <property type="entry name" value="SOSONDOWAH, ISOFORM G"/>
    <property type="match status" value="1"/>
</dbReference>
<dbReference type="PANTHER" id="PTHR14491:SF7">
    <property type="entry name" value="SOSONDOWAH, ISOFORM G"/>
    <property type="match status" value="1"/>
</dbReference>
<dbReference type="PROSITE" id="PS50088">
    <property type="entry name" value="ANK_REPEAT"/>
    <property type="match status" value="2"/>
</dbReference>
<keyword evidence="6" id="KW-1185">Reference proteome</keyword>
<evidence type="ECO:0000256" key="3">
    <source>
        <dbReference type="ARBA" id="ARBA00038122"/>
    </source>
</evidence>
<evidence type="ECO:0000313" key="5">
    <source>
        <dbReference type="EMBL" id="CAB3998980.1"/>
    </source>
</evidence>
<dbReference type="InterPro" id="IPR036770">
    <property type="entry name" value="Ankyrin_rpt-contain_sf"/>
</dbReference>
<dbReference type="AlphaFoldDB" id="A0A7D9E1S8"/>
<name>A0A7D9E1S8_PARCT</name>
<proteinExistence type="inferred from homology"/>
<feature type="region of interest" description="Disordered" evidence="4">
    <location>
        <begin position="230"/>
        <end position="253"/>
    </location>
</feature>
<evidence type="ECO:0000256" key="2">
    <source>
        <dbReference type="ARBA" id="ARBA00023043"/>
    </source>
</evidence>
<sequence length="266" mass="30218">MSQKLSELEKEWLFSFASAESNIKNVKSLLEKDPNLATKKTALHWAAKNGRIDMVDFLLAHGVDTEMRTGYTPLHLATMHNHNDVVLLLVDDYGASIDARDHSGKRPKDYLKRNAMPSVKNKLQRLDSCPKENGEKPMTNISNMFLQMCLVSPPEVDVCSEEKTAVFLSPFFLPTNPETQTIKLKNPTTRRSRVNTTFRKVRPKLRKTTRVAVDEGNLEAKKRIGSPVPMRNNFLDFSGVPRQERAKSEPDVGKLIEKLESKLDER</sequence>
<evidence type="ECO:0000256" key="4">
    <source>
        <dbReference type="SAM" id="MobiDB-lite"/>
    </source>
</evidence>
<feature type="compositionally biased region" description="Basic and acidic residues" evidence="4">
    <location>
        <begin position="242"/>
        <end position="253"/>
    </location>
</feature>
<protein>
    <submittedName>
        <fullName evidence="5">Ankyrin repeat domain-containing SOWAHC</fullName>
    </submittedName>
</protein>
<evidence type="ECO:0000313" key="6">
    <source>
        <dbReference type="Proteomes" id="UP001152795"/>
    </source>
</evidence>
<keyword evidence="2" id="KW-0040">ANK repeat</keyword>
<reference evidence="5" key="1">
    <citation type="submission" date="2020-04" db="EMBL/GenBank/DDBJ databases">
        <authorList>
            <person name="Alioto T."/>
            <person name="Alioto T."/>
            <person name="Gomez Garrido J."/>
        </authorList>
    </citation>
    <scope>NUCLEOTIDE SEQUENCE</scope>
    <source>
        <strain evidence="5">A484AB</strain>
    </source>
</reference>
<gene>
    <name evidence="5" type="ORF">PACLA_8A024413</name>
</gene>
<dbReference type="OrthoDB" id="5969290at2759"/>
<accession>A0A7D9E1S8</accession>
<dbReference type="SMART" id="SM00248">
    <property type="entry name" value="ANK"/>
    <property type="match status" value="2"/>
</dbReference>
<dbReference type="EMBL" id="CACRXK020003484">
    <property type="protein sequence ID" value="CAB3998980.1"/>
    <property type="molecule type" value="Genomic_DNA"/>
</dbReference>
<dbReference type="SUPFAM" id="SSF48403">
    <property type="entry name" value="Ankyrin repeat"/>
    <property type="match status" value="1"/>
</dbReference>
<dbReference type="Proteomes" id="UP001152795">
    <property type="component" value="Unassembled WGS sequence"/>
</dbReference>
<dbReference type="InterPro" id="IPR002110">
    <property type="entry name" value="Ankyrin_rpt"/>
</dbReference>
<comment type="similarity">
    <text evidence="3">Belongs to the SOWAH family.</text>
</comment>
<evidence type="ECO:0000256" key="1">
    <source>
        <dbReference type="ARBA" id="ARBA00022737"/>
    </source>
</evidence>
<dbReference type="Pfam" id="PF12796">
    <property type="entry name" value="Ank_2"/>
    <property type="match status" value="1"/>
</dbReference>
<dbReference type="Gene3D" id="1.25.40.20">
    <property type="entry name" value="Ankyrin repeat-containing domain"/>
    <property type="match status" value="1"/>
</dbReference>
<keyword evidence="1" id="KW-0677">Repeat</keyword>
<dbReference type="PROSITE" id="PS50297">
    <property type="entry name" value="ANK_REP_REGION"/>
    <property type="match status" value="2"/>
</dbReference>
<organism evidence="5 6">
    <name type="scientific">Paramuricea clavata</name>
    <name type="common">Red gorgonian</name>
    <name type="synonym">Violescent sea-whip</name>
    <dbReference type="NCBI Taxonomy" id="317549"/>
    <lineage>
        <taxon>Eukaryota</taxon>
        <taxon>Metazoa</taxon>
        <taxon>Cnidaria</taxon>
        <taxon>Anthozoa</taxon>
        <taxon>Octocorallia</taxon>
        <taxon>Malacalcyonacea</taxon>
        <taxon>Plexauridae</taxon>
        <taxon>Paramuricea</taxon>
    </lineage>
</organism>